<dbReference type="InterPro" id="IPR050738">
    <property type="entry name" value="Sulfatase"/>
</dbReference>
<evidence type="ECO:0008006" key="8">
    <source>
        <dbReference type="Google" id="ProtNLM"/>
    </source>
</evidence>
<protein>
    <recommendedName>
        <fullName evidence="8">Sulfatase</fullName>
    </recommendedName>
</protein>
<dbReference type="Gene3D" id="3.40.720.10">
    <property type="entry name" value="Alkaline Phosphatase, subunit A"/>
    <property type="match status" value="1"/>
</dbReference>
<feature type="domain" description="Sulfatase N-terminal" evidence="4">
    <location>
        <begin position="33"/>
        <end position="413"/>
    </location>
</feature>
<dbReference type="Gene3D" id="3.30.1120.10">
    <property type="match status" value="1"/>
</dbReference>
<accession>A0A2S1LHS9</accession>
<dbReference type="OrthoDB" id="9766107at2"/>
<dbReference type="InterPro" id="IPR017850">
    <property type="entry name" value="Alkaline_phosphatase_core_sf"/>
</dbReference>
<dbReference type="KEGG" id="ffa:FFWV33_17910"/>
<evidence type="ECO:0000256" key="1">
    <source>
        <dbReference type="ARBA" id="ARBA00008779"/>
    </source>
</evidence>
<feature type="domain" description="Secretion system C-terminal sorting" evidence="5">
    <location>
        <begin position="573"/>
        <end position="644"/>
    </location>
</feature>
<dbReference type="PANTHER" id="PTHR42693">
    <property type="entry name" value="ARYLSULFATASE FAMILY MEMBER"/>
    <property type="match status" value="1"/>
</dbReference>
<dbReference type="InterPro" id="IPR000917">
    <property type="entry name" value="Sulfatase_N"/>
</dbReference>
<evidence type="ECO:0000313" key="6">
    <source>
        <dbReference type="EMBL" id="AWG23268.1"/>
    </source>
</evidence>
<dbReference type="AlphaFoldDB" id="A0A2S1LHS9"/>
<dbReference type="Gene3D" id="2.60.40.3080">
    <property type="match status" value="1"/>
</dbReference>
<dbReference type="RefSeq" id="WP_108742166.1">
    <property type="nucleotide sequence ID" value="NZ_CP020918.1"/>
</dbReference>
<keyword evidence="7" id="KW-1185">Reference proteome</keyword>
<organism evidence="6 7">
    <name type="scientific">Flavobacterium faecale</name>
    <dbReference type="NCBI Taxonomy" id="1355330"/>
    <lineage>
        <taxon>Bacteria</taxon>
        <taxon>Pseudomonadati</taxon>
        <taxon>Bacteroidota</taxon>
        <taxon>Flavobacteriia</taxon>
        <taxon>Flavobacteriales</taxon>
        <taxon>Flavobacteriaceae</taxon>
        <taxon>Flavobacterium</taxon>
    </lineage>
</organism>
<dbReference type="PANTHER" id="PTHR42693:SF53">
    <property type="entry name" value="ENDO-4-O-SULFATASE"/>
    <property type="match status" value="1"/>
</dbReference>
<keyword evidence="3" id="KW-0378">Hydrolase</keyword>
<name>A0A2S1LHS9_9FLAO</name>
<comment type="similarity">
    <text evidence="1">Belongs to the sulfatase family.</text>
</comment>
<reference evidence="6 7" key="1">
    <citation type="submission" date="2017-04" db="EMBL/GenBank/DDBJ databases">
        <title>Compelte genome sequence of WV33.</title>
        <authorList>
            <person name="Lee P.C."/>
        </authorList>
    </citation>
    <scope>NUCLEOTIDE SEQUENCE [LARGE SCALE GENOMIC DNA]</scope>
    <source>
        <strain evidence="6 7">WV33</strain>
    </source>
</reference>
<dbReference type="NCBIfam" id="TIGR04183">
    <property type="entry name" value="Por_Secre_tail"/>
    <property type="match status" value="1"/>
</dbReference>
<evidence type="ECO:0000313" key="7">
    <source>
        <dbReference type="Proteomes" id="UP000244527"/>
    </source>
</evidence>
<evidence type="ECO:0000259" key="4">
    <source>
        <dbReference type="Pfam" id="PF00884"/>
    </source>
</evidence>
<proteinExistence type="inferred from homology"/>
<dbReference type="GO" id="GO:0004065">
    <property type="term" value="F:arylsulfatase activity"/>
    <property type="evidence" value="ECO:0007669"/>
    <property type="project" value="TreeGrafter"/>
</dbReference>
<dbReference type="InterPro" id="IPR026444">
    <property type="entry name" value="Secre_tail"/>
</dbReference>
<evidence type="ECO:0000256" key="2">
    <source>
        <dbReference type="ARBA" id="ARBA00022729"/>
    </source>
</evidence>
<dbReference type="Pfam" id="PF00884">
    <property type="entry name" value="Sulfatase"/>
    <property type="match status" value="1"/>
</dbReference>
<evidence type="ECO:0000256" key="3">
    <source>
        <dbReference type="ARBA" id="ARBA00022801"/>
    </source>
</evidence>
<gene>
    <name evidence="6" type="ORF">FFWV33_17910</name>
</gene>
<dbReference type="SUPFAM" id="SSF53649">
    <property type="entry name" value="Alkaline phosphatase-like"/>
    <property type="match status" value="1"/>
</dbReference>
<dbReference type="Proteomes" id="UP000244527">
    <property type="component" value="Chromosome"/>
</dbReference>
<dbReference type="EMBL" id="CP020918">
    <property type="protein sequence ID" value="AWG23268.1"/>
    <property type="molecule type" value="Genomic_DNA"/>
</dbReference>
<keyword evidence="2" id="KW-0732">Signal</keyword>
<sequence length="646" mass="71653">MLKKLHTIFKINFLLLFSICNYGQTAQTKATKPNIIVILADDLGYGDVGFNRATNTASFPVDRGVIPTPNIDALANNGIICKNAHVAHPFCGPSRAAILTGMYPHRIGAQYNLPNDITSTLGIPTNETYFSTLVQEANYNTAAFGKWHLGFAEGLYQPLDKGFDYFFGFLGGGKGYFESGYEDLFYRRLGGSNPTTNEYQDPLQRNRAYVDRAEFSNVGDEDYLTDVLTNDAIQYVAQNKLKADPFFMYLAYNAPHTPLEAPQSEIALFKQNNPDFENLVRNSTYITESNPITKIKDADARAAKIEEFVQDRITYATMVTNLDTNIGKLVAELKKDPTVFNNTVIIFLSDNGGYTYSKGAVNFPLDALKGSVLEGGHKVPMFVHWPNKITTPSIYNYQVSSLDLYPTIVNLAGGTLSNSKIIDGKDIMDKLIAGEDVRPNGEATYIMRPQNGFHNAAVMSYPWKIVKTGGKGKWRLFNVVNDPGETNDVRKAEPDGEQIVQKLLDQAVAWCKEFKNVKPAWYDNDGEDGPDGPVGHPHSGMWDDGTLPGYDSLFESPELVLGLEDLKKVNYTLYPNPTPDYLNINFNSPISVVEIQIISTTGAIVRTVKGTDENKPRINVRSLPAGTYIVRVKADGKTTIEKMIKI</sequence>
<evidence type="ECO:0000259" key="5">
    <source>
        <dbReference type="Pfam" id="PF18962"/>
    </source>
</evidence>
<dbReference type="Pfam" id="PF18962">
    <property type="entry name" value="Por_Secre_tail"/>
    <property type="match status" value="1"/>
</dbReference>